<dbReference type="PANTHER" id="PTHR33918:SF4">
    <property type="entry name" value="ABC-2 TYPE TRANSPORTER DOMAIN-CONTAINING PROTEIN"/>
    <property type="match status" value="1"/>
</dbReference>
<comment type="caution">
    <text evidence="2">The sequence shown here is derived from an EMBL/GenBank/DDBJ whole genome shotgun (WGS) entry which is preliminary data.</text>
</comment>
<keyword evidence="3" id="KW-1185">Reference proteome</keyword>
<reference evidence="2" key="2">
    <citation type="submission" date="2023-06" db="EMBL/GenBank/DDBJ databases">
        <authorList>
            <person name="Ma L."/>
            <person name="Liu K.-W."/>
            <person name="Li Z."/>
            <person name="Hsiao Y.-Y."/>
            <person name="Qi Y."/>
            <person name="Fu T."/>
            <person name="Tang G."/>
            <person name="Zhang D."/>
            <person name="Sun W.-H."/>
            <person name="Liu D.-K."/>
            <person name="Li Y."/>
            <person name="Chen G.-Z."/>
            <person name="Liu X.-D."/>
            <person name="Liao X.-Y."/>
            <person name="Jiang Y.-T."/>
            <person name="Yu X."/>
            <person name="Hao Y."/>
            <person name="Huang J."/>
            <person name="Zhao X.-W."/>
            <person name="Ke S."/>
            <person name="Chen Y.-Y."/>
            <person name="Wu W.-L."/>
            <person name="Hsu J.-L."/>
            <person name="Lin Y.-F."/>
            <person name="Huang M.-D."/>
            <person name="Li C.-Y."/>
            <person name="Huang L."/>
            <person name="Wang Z.-W."/>
            <person name="Zhao X."/>
            <person name="Zhong W.-Y."/>
            <person name="Peng D.-H."/>
            <person name="Ahmad S."/>
            <person name="Lan S."/>
            <person name="Zhang J.-S."/>
            <person name="Tsai W.-C."/>
            <person name="Van De Peer Y."/>
            <person name="Liu Z.-J."/>
        </authorList>
    </citation>
    <scope>NUCLEOTIDE SEQUENCE</scope>
    <source>
        <strain evidence="2">SCP</strain>
        <tissue evidence="2">Leaves</tissue>
    </source>
</reference>
<organism evidence="2 3">
    <name type="scientific">Acorus gramineus</name>
    <name type="common">Dwarf sweet flag</name>
    <dbReference type="NCBI Taxonomy" id="55184"/>
    <lineage>
        <taxon>Eukaryota</taxon>
        <taxon>Viridiplantae</taxon>
        <taxon>Streptophyta</taxon>
        <taxon>Embryophyta</taxon>
        <taxon>Tracheophyta</taxon>
        <taxon>Spermatophyta</taxon>
        <taxon>Magnoliopsida</taxon>
        <taxon>Liliopsida</taxon>
        <taxon>Acoraceae</taxon>
        <taxon>Acorus</taxon>
    </lineage>
</organism>
<dbReference type="EMBL" id="JAUJYN010000003">
    <property type="protein sequence ID" value="KAK1276294.1"/>
    <property type="molecule type" value="Genomic_DNA"/>
</dbReference>
<keyword evidence="1" id="KW-1133">Transmembrane helix</keyword>
<feature type="transmembrane region" description="Helical" evidence="1">
    <location>
        <begin position="195"/>
        <end position="218"/>
    </location>
</feature>
<keyword evidence="1" id="KW-0812">Transmembrane</keyword>
<gene>
    <name evidence="2" type="ORF">QJS04_geneDACA016069</name>
</gene>
<dbReference type="AlphaFoldDB" id="A0AAV9BJ26"/>
<reference evidence="2" key="1">
    <citation type="journal article" date="2023" name="Nat. Commun.">
        <title>Diploid and tetraploid genomes of Acorus and the evolution of monocots.</title>
        <authorList>
            <person name="Ma L."/>
            <person name="Liu K.W."/>
            <person name="Li Z."/>
            <person name="Hsiao Y.Y."/>
            <person name="Qi Y."/>
            <person name="Fu T."/>
            <person name="Tang G.D."/>
            <person name="Zhang D."/>
            <person name="Sun W.H."/>
            <person name="Liu D.K."/>
            <person name="Li Y."/>
            <person name="Chen G.Z."/>
            <person name="Liu X.D."/>
            <person name="Liao X.Y."/>
            <person name="Jiang Y.T."/>
            <person name="Yu X."/>
            <person name="Hao Y."/>
            <person name="Huang J."/>
            <person name="Zhao X.W."/>
            <person name="Ke S."/>
            <person name="Chen Y.Y."/>
            <person name="Wu W.L."/>
            <person name="Hsu J.L."/>
            <person name="Lin Y.F."/>
            <person name="Huang M.D."/>
            <person name="Li C.Y."/>
            <person name="Huang L."/>
            <person name="Wang Z.W."/>
            <person name="Zhao X."/>
            <person name="Zhong W.Y."/>
            <person name="Peng D.H."/>
            <person name="Ahmad S."/>
            <person name="Lan S."/>
            <person name="Zhang J.S."/>
            <person name="Tsai W.C."/>
            <person name="Van de Peer Y."/>
            <person name="Liu Z.J."/>
        </authorList>
    </citation>
    <scope>NUCLEOTIDE SEQUENCE</scope>
    <source>
        <strain evidence="2">SCP</strain>
    </source>
</reference>
<feature type="transmembrane region" description="Helical" evidence="1">
    <location>
        <begin position="224"/>
        <end position="245"/>
    </location>
</feature>
<dbReference type="GO" id="GO:0009507">
    <property type="term" value="C:chloroplast"/>
    <property type="evidence" value="ECO:0007669"/>
    <property type="project" value="TreeGrafter"/>
</dbReference>
<keyword evidence="1" id="KW-0472">Membrane</keyword>
<sequence length="338" mass="36983">MQLQAVCFSHGLPSLTSFSLQKRRSIDTQRCWSGKSAGNKTRTFYLPNSDLGTAAHAPYSGTEGKLVEQEPSDVRAIDSREAFHGKSGSVSFCGLTHQVVEEGNLVSAPFEDGTGSLVWVLGPIALISSLLLPQFIVGGVIEAVVKNDIFVEIIASVASEAIFYAGLATFLLVTNHVQRPYLQFSAKRWGLITGLKGYLTSAFFTMGFKVVAPIFAVYAVWPVIGLPALVAVAPFLLGCGAQFVFEKILDGQRSSCWPLVPIIFEIYRLYQLNKGAHFIEKLMFSIRGRSAMYPDVLETSGAMVSMLVLLQVLGLVCLWSLVTFLLRLFPSRPVAEKY</sequence>
<feature type="transmembrane region" description="Helical" evidence="1">
    <location>
        <begin position="117"/>
        <end position="141"/>
    </location>
</feature>
<name>A0AAV9BJ26_ACOGR</name>
<proteinExistence type="predicted"/>
<protein>
    <submittedName>
        <fullName evidence="2">Uncharacterized protein</fullName>
    </submittedName>
</protein>
<feature type="transmembrane region" description="Helical" evidence="1">
    <location>
        <begin position="307"/>
        <end position="329"/>
    </location>
</feature>
<evidence type="ECO:0000313" key="2">
    <source>
        <dbReference type="EMBL" id="KAK1276294.1"/>
    </source>
</evidence>
<evidence type="ECO:0000256" key="1">
    <source>
        <dbReference type="SAM" id="Phobius"/>
    </source>
</evidence>
<accession>A0AAV9BJ26</accession>
<dbReference type="Proteomes" id="UP001179952">
    <property type="component" value="Unassembled WGS sequence"/>
</dbReference>
<evidence type="ECO:0000313" key="3">
    <source>
        <dbReference type="Proteomes" id="UP001179952"/>
    </source>
</evidence>
<feature type="transmembrane region" description="Helical" evidence="1">
    <location>
        <begin position="153"/>
        <end position="174"/>
    </location>
</feature>
<dbReference type="PANTHER" id="PTHR33918">
    <property type="entry name" value="OS01G0704200 PROTEIN"/>
    <property type="match status" value="1"/>
</dbReference>